<dbReference type="GO" id="GO:0016779">
    <property type="term" value="F:nucleotidyltransferase activity"/>
    <property type="evidence" value="ECO:0007669"/>
    <property type="project" value="UniProtKB-KW"/>
</dbReference>
<dbReference type="EMBL" id="CP032098">
    <property type="protein sequence ID" value="AXX92843.1"/>
    <property type="molecule type" value="Genomic_DNA"/>
</dbReference>
<organism evidence="3 4">
    <name type="scientific">Malaciobacter molluscorum LMG 25693</name>
    <dbReference type="NCBI Taxonomy" id="870501"/>
    <lineage>
        <taxon>Bacteria</taxon>
        <taxon>Pseudomonadati</taxon>
        <taxon>Campylobacterota</taxon>
        <taxon>Epsilonproteobacteria</taxon>
        <taxon>Campylobacterales</taxon>
        <taxon>Arcobacteraceae</taxon>
        <taxon>Malaciobacter</taxon>
    </lineage>
</organism>
<keyword evidence="3" id="KW-0808">Transferase</keyword>
<evidence type="ECO:0000313" key="5">
    <source>
        <dbReference type="Proteomes" id="UP000262712"/>
    </source>
</evidence>
<evidence type="ECO:0000259" key="1">
    <source>
        <dbReference type="Pfam" id="PF12804"/>
    </source>
</evidence>
<dbReference type="Proteomes" id="UP000221222">
    <property type="component" value="Unassembled WGS sequence"/>
</dbReference>
<dbReference type="Pfam" id="PF12804">
    <property type="entry name" value="NTP_transf_3"/>
    <property type="match status" value="1"/>
</dbReference>
<evidence type="ECO:0000313" key="4">
    <source>
        <dbReference type="Proteomes" id="UP000221222"/>
    </source>
</evidence>
<gene>
    <name evidence="2" type="ORF">AMOL_1880</name>
    <name evidence="3" type="ORF">CPU12_03710</name>
</gene>
<reference evidence="3 4" key="1">
    <citation type="submission" date="2017-09" db="EMBL/GenBank/DDBJ databases">
        <title>Arcobacter canalis sp. nov., a new species isolated from a water canal contaminated with urban sewage.</title>
        <authorList>
            <person name="Perez-Cataluna A."/>
            <person name="Salas-Masso N."/>
            <person name="Figueras M.J."/>
        </authorList>
    </citation>
    <scope>NUCLEOTIDE SEQUENCE [LARGE SCALE GENOMIC DNA]</scope>
    <source>
        <strain evidence="3 4">F98-3</strain>
    </source>
</reference>
<dbReference type="InterPro" id="IPR025877">
    <property type="entry name" value="MobA-like_NTP_Trfase"/>
</dbReference>
<reference evidence="2 5" key="2">
    <citation type="submission" date="2018-08" db="EMBL/GenBank/DDBJ databases">
        <title>Complete genome of the Arcobacter molluscorum type strain LMG 25693.</title>
        <authorList>
            <person name="Miller W.G."/>
            <person name="Yee E."/>
            <person name="Bono J.L."/>
        </authorList>
    </citation>
    <scope>NUCLEOTIDE SEQUENCE [LARGE SCALE GENOMIC DNA]</scope>
    <source>
        <strain evidence="2 5">CECT 7696</strain>
    </source>
</reference>
<dbReference type="AlphaFoldDB" id="A0A2G1DJM8"/>
<dbReference type="SUPFAM" id="SSF53448">
    <property type="entry name" value="Nucleotide-diphospho-sugar transferases"/>
    <property type="match status" value="1"/>
</dbReference>
<dbReference type="PANTHER" id="PTHR43777:SF1">
    <property type="entry name" value="MOLYBDENUM COFACTOR CYTIDYLYLTRANSFERASE"/>
    <property type="match status" value="1"/>
</dbReference>
<evidence type="ECO:0000313" key="2">
    <source>
        <dbReference type="EMBL" id="AXX92843.1"/>
    </source>
</evidence>
<accession>A0A2G1DJM8</accession>
<evidence type="ECO:0000313" key="3">
    <source>
        <dbReference type="EMBL" id="PHO18682.1"/>
    </source>
</evidence>
<dbReference type="PANTHER" id="PTHR43777">
    <property type="entry name" value="MOLYBDENUM COFACTOR CYTIDYLYLTRANSFERASE"/>
    <property type="match status" value="1"/>
</dbReference>
<dbReference type="EMBL" id="NXFY01000004">
    <property type="protein sequence ID" value="PHO18682.1"/>
    <property type="molecule type" value="Genomic_DNA"/>
</dbReference>
<keyword evidence="2" id="KW-0548">Nucleotidyltransferase</keyword>
<dbReference type="Proteomes" id="UP000262712">
    <property type="component" value="Chromosome"/>
</dbReference>
<feature type="domain" description="MobA-like NTP transferase" evidence="1">
    <location>
        <begin position="11"/>
        <end position="165"/>
    </location>
</feature>
<dbReference type="KEGG" id="amol:AMOL_1880"/>
<dbReference type="RefSeq" id="WP_099341740.1">
    <property type="nucleotide sequence ID" value="NZ_CP032098.1"/>
</dbReference>
<proteinExistence type="predicted"/>
<protein>
    <submittedName>
        <fullName evidence="3">Glycosyl transferase</fullName>
    </submittedName>
    <submittedName>
        <fullName evidence="2">Molybdenum cofactor cytidylyltransferase</fullName>
    </submittedName>
</protein>
<name>A0A2G1DJM8_9BACT</name>
<dbReference type="InterPro" id="IPR029044">
    <property type="entry name" value="Nucleotide-diphossugar_trans"/>
</dbReference>
<sequence>MEKFNKKLAILILAAGKSSRLKDDTKQLLKYKDKTLIEIAVQKALKISKNVFVVLGYDKQRCENKIKKYNINILYNKNYDKGIGSSISFGINNTKDFEHTMIMLVDQPFIPLSHFESLRYFIKKGQLIASKYDNEPCVPAIFPKSLYTDLLKLKEDKGAKSILKVNNHISLNLNKDYAIDIDTKEDKNRFLN</sequence>
<dbReference type="Gene3D" id="3.90.550.10">
    <property type="entry name" value="Spore Coat Polysaccharide Biosynthesis Protein SpsA, Chain A"/>
    <property type="match status" value="1"/>
</dbReference>
<dbReference type="CDD" id="cd04182">
    <property type="entry name" value="GT_2_like_f"/>
    <property type="match status" value="1"/>
</dbReference>
<keyword evidence="4" id="KW-1185">Reference proteome</keyword>